<name>A0A3S4SJ99_CAMUP</name>
<dbReference type="AlphaFoldDB" id="A0A3S4SJ99"/>
<sequence length="73" mass="8384">MLRAFTQICVNMASRFFCFGGNFNPFCFLSVWGFTSQDPLQIVQNWGFELVISAIFAKEIAKKVIKVWIIVCL</sequence>
<evidence type="ECO:0000313" key="1">
    <source>
        <dbReference type="EMBL" id="VEG85073.1"/>
    </source>
</evidence>
<dbReference type="EMBL" id="LR134372">
    <property type="protein sequence ID" value="VEG85073.1"/>
    <property type="molecule type" value="Genomic_DNA"/>
</dbReference>
<accession>A0A3S4SJ99</accession>
<proteinExistence type="predicted"/>
<protein>
    <submittedName>
        <fullName evidence="1">Uncharacterized protein</fullName>
    </submittedName>
</protein>
<reference evidence="1 2" key="1">
    <citation type="submission" date="2018-12" db="EMBL/GenBank/DDBJ databases">
        <authorList>
            <consortium name="Pathogen Informatics"/>
        </authorList>
    </citation>
    <scope>NUCLEOTIDE SEQUENCE [LARGE SCALE GENOMIC DNA]</scope>
    <source>
        <strain evidence="1 2">NCTC11541</strain>
    </source>
</reference>
<organism evidence="1 2">
    <name type="scientific">Campylobacter upsaliensis</name>
    <dbReference type="NCBI Taxonomy" id="28080"/>
    <lineage>
        <taxon>Bacteria</taxon>
        <taxon>Pseudomonadati</taxon>
        <taxon>Campylobacterota</taxon>
        <taxon>Epsilonproteobacteria</taxon>
        <taxon>Campylobacterales</taxon>
        <taxon>Campylobacteraceae</taxon>
        <taxon>Campylobacter</taxon>
    </lineage>
</organism>
<evidence type="ECO:0000313" key="2">
    <source>
        <dbReference type="Proteomes" id="UP000278157"/>
    </source>
</evidence>
<dbReference type="RefSeq" id="WP_027304563.1">
    <property type="nucleotide sequence ID" value="NZ_CBCRZS010000011.1"/>
</dbReference>
<dbReference type="Proteomes" id="UP000278157">
    <property type="component" value="Chromosome"/>
</dbReference>
<gene>
    <name evidence="1" type="ORF">NCTC11541_01115</name>
</gene>